<feature type="domain" description="NAD-dependent epimerase/dehydratase" evidence="3">
    <location>
        <begin position="12"/>
        <end position="251"/>
    </location>
</feature>
<dbReference type="PhylomeDB" id="B3RM42"/>
<dbReference type="RefSeq" id="XP_002108834.1">
    <property type="nucleotide sequence ID" value="XM_002108798.1"/>
</dbReference>
<evidence type="ECO:0000256" key="1">
    <source>
        <dbReference type="ARBA" id="ARBA00023002"/>
    </source>
</evidence>
<dbReference type="Gene3D" id="3.40.50.720">
    <property type="entry name" value="NAD(P)-binding Rossmann-like Domain"/>
    <property type="match status" value="1"/>
</dbReference>
<keyword evidence="1" id="KW-0560">Oxidoreductase</keyword>
<dbReference type="InParanoid" id="B3RM42"/>
<name>B3RM42_TRIAD</name>
<sequence length="357" mass="39187">MSYENDGQPITLVTGASGFLASHIVQQLLQKGLKVRGTVRSLQNQEKVEPLRQLSKDSPQSLELVEADLLNKDSWIKAVEGCTYVCHVASPFPIKAPNNEMDLIKPAVDGTKAVLEACSNSGTVKRVSLTSSIAAIIGGVDAPNGTEFTEENWGNAEKASAYAKSKILAEKAAWEFIKDLPESKKFELVVFNPGYIQGPVIRGTYCSSLEVVMRLMKRAMPAVPKMSFAIVDVRDVAAAHIAGLTAPKAAGNRYILVSENMWMGDVGQALLNEFKTQGYNPPTATAPYFLLWTLSWFDKSLATILPNIGHFSKFNNTKAKEDLEINFKSAKESVIDMAYSMIERDFIKKTPAYKGRN</sequence>
<reference evidence="4 5" key="1">
    <citation type="journal article" date="2008" name="Nature">
        <title>The Trichoplax genome and the nature of placozoans.</title>
        <authorList>
            <person name="Srivastava M."/>
            <person name="Begovic E."/>
            <person name="Chapman J."/>
            <person name="Putnam N.H."/>
            <person name="Hellsten U."/>
            <person name="Kawashima T."/>
            <person name="Kuo A."/>
            <person name="Mitros T."/>
            <person name="Salamov A."/>
            <person name="Carpenter M.L."/>
            <person name="Signorovitch A.Y."/>
            <person name="Moreno M.A."/>
            <person name="Kamm K."/>
            <person name="Grimwood J."/>
            <person name="Schmutz J."/>
            <person name="Shapiro H."/>
            <person name="Grigoriev I.V."/>
            <person name="Buss L.W."/>
            <person name="Schierwater B."/>
            <person name="Dellaporta S.L."/>
            <person name="Rokhsar D.S."/>
        </authorList>
    </citation>
    <scope>NUCLEOTIDE SEQUENCE [LARGE SCALE GENOMIC DNA]</scope>
    <source>
        <strain evidence="4 5">Grell-BS-1999</strain>
    </source>
</reference>
<proteinExistence type="inferred from homology"/>
<evidence type="ECO:0000313" key="5">
    <source>
        <dbReference type="Proteomes" id="UP000009022"/>
    </source>
</evidence>
<dbReference type="AlphaFoldDB" id="B3RM42"/>
<dbReference type="Proteomes" id="UP000009022">
    <property type="component" value="Unassembled WGS sequence"/>
</dbReference>
<dbReference type="PANTHER" id="PTHR10366:SF564">
    <property type="entry name" value="STEROL-4-ALPHA-CARBOXYLATE 3-DEHYDROGENASE, DECARBOXYLATING"/>
    <property type="match status" value="1"/>
</dbReference>
<dbReference type="GeneID" id="6750048"/>
<dbReference type="OrthoDB" id="2735536at2759"/>
<dbReference type="SUPFAM" id="SSF51735">
    <property type="entry name" value="NAD(P)-binding Rossmann-fold domains"/>
    <property type="match status" value="1"/>
</dbReference>
<dbReference type="KEGG" id="tad:TRIADDRAFT_52229"/>
<dbReference type="STRING" id="10228.B3RM42"/>
<dbReference type="EMBL" id="DS985241">
    <property type="protein sequence ID" value="EDV29632.1"/>
    <property type="molecule type" value="Genomic_DNA"/>
</dbReference>
<gene>
    <name evidence="4" type="ORF">TRIADDRAFT_52229</name>
</gene>
<keyword evidence="5" id="KW-1185">Reference proteome</keyword>
<protein>
    <recommendedName>
        <fullName evidence="3">NAD-dependent epimerase/dehydratase domain-containing protein</fullName>
    </recommendedName>
</protein>
<dbReference type="OMA" id="KPECTGQ"/>
<evidence type="ECO:0000256" key="2">
    <source>
        <dbReference type="ARBA" id="ARBA00023445"/>
    </source>
</evidence>
<dbReference type="HOGENOM" id="CLU_007383_9_2_1"/>
<dbReference type="CTD" id="6750048"/>
<dbReference type="InterPro" id="IPR036291">
    <property type="entry name" value="NAD(P)-bd_dom_sf"/>
</dbReference>
<dbReference type="GO" id="GO:0016616">
    <property type="term" value="F:oxidoreductase activity, acting on the CH-OH group of donors, NAD or NADP as acceptor"/>
    <property type="evidence" value="ECO:0000318"/>
    <property type="project" value="GO_Central"/>
</dbReference>
<dbReference type="Pfam" id="PF01370">
    <property type="entry name" value="Epimerase"/>
    <property type="match status" value="1"/>
</dbReference>
<dbReference type="InterPro" id="IPR001509">
    <property type="entry name" value="Epimerase_deHydtase"/>
</dbReference>
<dbReference type="eggNOG" id="KOG1502">
    <property type="taxonomic scope" value="Eukaryota"/>
</dbReference>
<organism evidence="4 5">
    <name type="scientific">Trichoplax adhaerens</name>
    <name type="common">Trichoplax reptans</name>
    <dbReference type="NCBI Taxonomy" id="10228"/>
    <lineage>
        <taxon>Eukaryota</taxon>
        <taxon>Metazoa</taxon>
        <taxon>Placozoa</taxon>
        <taxon>Uniplacotomia</taxon>
        <taxon>Trichoplacea</taxon>
        <taxon>Trichoplacidae</taxon>
        <taxon>Trichoplax</taxon>
    </lineage>
</organism>
<dbReference type="PANTHER" id="PTHR10366">
    <property type="entry name" value="NAD DEPENDENT EPIMERASE/DEHYDRATASE"/>
    <property type="match status" value="1"/>
</dbReference>
<accession>B3RM42</accession>
<dbReference type="FunFam" id="3.40.50.720:FF:000336">
    <property type="entry name" value="Aldehyde reductase"/>
    <property type="match status" value="1"/>
</dbReference>
<evidence type="ECO:0000313" key="4">
    <source>
        <dbReference type="EMBL" id="EDV29632.1"/>
    </source>
</evidence>
<comment type="similarity">
    <text evidence="2">Belongs to the NAD(P)-dependent epimerase/dehydratase family. Dihydroflavonol-4-reductase subfamily.</text>
</comment>
<evidence type="ECO:0000259" key="3">
    <source>
        <dbReference type="Pfam" id="PF01370"/>
    </source>
</evidence>
<dbReference type="CDD" id="cd05227">
    <property type="entry name" value="AR_SDR_e"/>
    <property type="match status" value="1"/>
</dbReference>
<dbReference type="InterPro" id="IPR050425">
    <property type="entry name" value="NAD(P)_dehydrat-like"/>
</dbReference>